<evidence type="ECO:0000256" key="1">
    <source>
        <dbReference type="ARBA" id="ARBA00006943"/>
    </source>
</evidence>
<evidence type="ECO:0000313" key="4">
    <source>
        <dbReference type="Proteomes" id="UP000019202"/>
    </source>
</evidence>
<sequence>MTNSIINTNDDLKPNYPSTHVECYTEWGKLRHVIVGRANNACIPPPEPAFMARIPENSDMRGRYGPRSQESIDAANEQLDGLSSLLISRGIRVDRPTPLDFNSPVQTPDFTQGTMFGCQPPRDIIITIGREILEATMSFRSRFFEYLCYRPLIAAYMQEDATMRHESAPRPRLSDKSYRHGYLSEEISLETRKEWVMKKEFVTTEEEPIFEAADIVRCGKDLFVQHGFTTNMKGIDWLRRHFPDYRIHAINFPGDPFPSHIDCTLLPLRPGLVLNNPDRPLLPEFRKLFIRNDWQIIEAAPPAHHKSPPLCYSSTWLSMNMLSLDEKTVCVEESEIYQIEQLDKLGFDVIPVPFRNAYPFGGGLHCATTDIWREGHLDDYFAKENSQY</sequence>
<gene>
    <name evidence="3" type="primary">GATM</name>
    <name evidence="3" type="ORF">XSR1_370013</name>
</gene>
<dbReference type="SUPFAM" id="SSF55909">
    <property type="entry name" value="Pentein"/>
    <property type="match status" value="1"/>
</dbReference>
<evidence type="ECO:0000313" key="3">
    <source>
        <dbReference type="EMBL" id="CDL83796.1"/>
    </source>
</evidence>
<comment type="similarity">
    <text evidence="1">Belongs to the amidinotransferase family.</text>
</comment>
<dbReference type="Proteomes" id="UP000019202">
    <property type="component" value="Unassembled WGS sequence"/>
</dbReference>
<dbReference type="AlphaFoldDB" id="W1J1P3"/>
<dbReference type="STRING" id="1427518.XSR1_370013"/>
<dbReference type="PANTHER" id="PTHR10488">
    <property type="entry name" value="GLYCINE AMIDINOTRANSFERASE, MITOCHONDRIAL"/>
    <property type="match status" value="1"/>
</dbReference>
<reference evidence="3" key="1">
    <citation type="submission" date="2013-11" db="EMBL/GenBank/DDBJ databases">
        <title>Draft genome sequence and annotation of the entomopathogenic bacteria, Xenorhabdus cabanillasi strain JM26 and Xenorhabdus szentirmai strain DSM 16338.</title>
        <authorList>
            <person name="Gualtieri M."/>
            <person name="Ogier J.C."/>
            <person name="Pages S."/>
            <person name="Givaudan A."/>
            <person name="Gaudriault S."/>
        </authorList>
    </citation>
    <scope>NUCLEOTIDE SEQUENCE [LARGE SCALE GENOMIC DNA]</scope>
    <source>
        <strain evidence="3">DSM 16338</strain>
    </source>
</reference>
<dbReference type="GeneID" id="97123492"/>
<keyword evidence="4" id="KW-1185">Reference proteome</keyword>
<proteinExistence type="inferred from homology"/>
<protein>
    <submittedName>
        <fullName evidence="3">Glycine amidinotransferase, mitochondrial</fullName>
        <ecNumber evidence="3">2.1.4.1</ecNumber>
    </submittedName>
</protein>
<dbReference type="PANTHER" id="PTHR10488:SF1">
    <property type="entry name" value="GLYCINE AMIDINOTRANSFERASE, MITOCHONDRIAL"/>
    <property type="match status" value="1"/>
</dbReference>
<dbReference type="EMBL" id="CBXF010000096">
    <property type="protein sequence ID" value="CDL83796.1"/>
    <property type="molecule type" value="Genomic_DNA"/>
</dbReference>
<organism evidence="3 4">
    <name type="scientific">Xenorhabdus szentirmaii DSM 16338</name>
    <dbReference type="NCBI Taxonomy" id="1427518"/>
    <lineage>
        <taxon>Bacteria</taxon>
        <taxon>Pseudomonadati</taxon>
        <taxon>Pseudomonadota</taxon>
        <taxon>Gammaproteobacteria</taxon>
        <taxon>Enterobacterales</taxon>
        <taxon>Morganellaceae</taxon>
        <taxon>Xenorhabdus</taxon>
    </lineage>
</organism>
<dbReference type="GO" id="GO:0015068">
    <property type="term" value="F:glycine amidinotransferase activity"/>
    <property type="evidence" value="ECO:0007669"/>
    <property type="project" value="UniProtKB-EC"/>
</dbReference>
<dbReference type="Gene3D" id="3.75.10.10">
    <property type="entry name" value="L-arginine/glycine Amidinotransferase, Chain A"/>
    <property type="match status" value="1"/>
</dbReference>
<name>W1J1P3_9GAMM</name>
<evidence type="ECO:0000256" key="2">
    <source>
        <dbReference type="ARBA" id="ARBA00022679"/>
    </source>
</evidence>
<dbReference type="GO" id="GO:0006601">
    <property type="term" value="P:creatine biosynthetic process"/>
    <property type="evidence" value="ECO:0007669"/>
    <property type="project" value="TreeGrafter"/>
</dbReference>
<dbReference type="EC" id="2.1.4.1" evidence="3"/>
<dbReference type="InterPro" id="IPR033195">
    <property type="entry name" value="AmidinoTrfase"/>
</dbReference>
<keyword evidence="2 3" id="KW-0808">Transferase</keyword>
<dbReference type="RefSeq" id="WP_038239424.1">
    <property type="nucleotide sequence ID" value="NZ_CAWLWS010000096.1"/>
</dbReference>
<accession>W1J1P3</accession>
<comment type="caution">
    <text evidence="3">The sequence shown here is derived from an EMBL/GenBank/DDBJ whole genome shotgun (WGS) entry which is preliminary data.</text>
</comment>